<reference evidence="12 13" key="1">
    <citation type="submission" date="2016-06" db="EMBL/GenBank/DDBJ databases">
        <title>Living apart together: crosstalk between the core and supernumerary genomes in a fungal plant pathogen.</title>
        <authorList>
            <person name="Vanheule A."/>
            <person name="Audenaert K."/>
            <person name="Warris S."/>
            <person name="Van De Geest H."/>
            <person name="Schijlen E."/>
            <person name="Hofte M."/>
            <person name="De Saeger S."/>
            <person name="Haesaert G."/>
            <person name="Waalwijk C."/>
            <person name="Van Der Lee T."/>
        </authorList>
    </citation>
    <scope>NUCLEOTIDE SEQUENCE [LARGE SCALE GENOMIC DNA]</scope>
    <source>
        <strain evidence="12 13">2516</strain>
    </source>
</reference>
<evidence type="ECO:0000313" key="13">
    <source>
        <dbReference type="Proteomes" id="UP000091967"/>
    </source>
</evidence>
<dbReference type="EMBL" id="LYXU01000001">
    <property type="protein sequence ID" value="OBS28561.1"/>
    <property type="molecule type" value="Genomic_DNA"/>
</dbReference>
<dbReference type="GO" id="GO:0061665">
    <property type="term" value="F:SUMO ligase activity"/>
    <property type="evidence" value="ECO:0007669"/>
    <property type="project" value="TreeGrafter"/>
</dbReference>
<dbReference type="CDD" id="cd16792">
    <property type="entry name" value="SP-RING_Siz-like"/>
    <property type="match status" value="1"/>
</dbReference>
<dbReference type="InterPro" id="IPR004181">
    <property type="entry name" value="Znf_MIZ"/>
</dbReference>
<keyword evidence="7" id="KW-0862">Zinc</keyword>
<evidence type="ECO:0000256" key="8">
    <source>
        <dbReference type="PROSITE-ProRule" id="PRU00452"/>
    </source>
</evidence>
<dbReference type="Gene3D" id="3.30.40.10">
    <property type="entry name" value="Zinc/RING finger domain, C3HC4 (zinc finger)"/>
    <property type="match status" value="1"/>
</dbReference>
<evidence type="ECO:0000256" key="4">
    <source>
        <dbReference type="ARBA" id="ARBA00022723"/>
    </source>
</evidence>
<feature type="compositionally biased region" description="Acidic residues" evidence="9">
    <location>
        <begin position="425"/>
        <end position="436"/>
    </location>
</feature>
<dbReference type="STRING" id="36050.A0A1B8B763"/>
<dbReference type="GO" id="GO:0000785">
    <property type="term" value="C:chromatin"/>
    <property type="evidence" value="ECO:0007669"/>
    <property type="project" value="TreeGrafter"/>
</dbReference>
<evidence type="ECO:0000259" key="11">
    <source>
        <dbReference type="PROSITE" id="PS51466"/>
    </source>
</evidence>
<dbReference type="OMA" id="IEPNGDW"/>
<feature type="domain" description="SP-RING-type" evidence="10">
    <location>
        <begin position="308"/>
        <end position="393"/>
    </location>
</feature>
<evidence type="ECO:0000256" key="6">
    <source>
        <dbReference type="ARBA" id="ARBA00022786"/>
    </source>
</evidence>
<feature type="region of interest" description="Disordered" evidence="9">
    <location>
        <begin position="396"/>
        <end position="535"/>
    </location>
</feature>
<feature type="compositionally biased region" description="Polar residues" evidence="9">
    <location>
        <begin position="1"/>
        <end position="13"/>
    </location>
</feature>
<dbReference type="Gene3D" id="2.60.120.780">
    <property type="entry name" value="PINIT domain"/>
    <property type="match status" value="1"/>
</dbReference>
<dbReference type="PANTHER" id="PTHR10782">
    <property type="entry name" value="ZINC FINGER MIZ DOMAIN-CONTAINING PROTEIN"/>
    <property type="match status" value="1"/>
</dbReference>
<feature type="region of interest" description="Disordered" evidence="9">
    <location>
        <begin position="1"/>
        <end position="21"/>
    </location>
</feature>
<evidence type="ECO:0008006" key="14">
    <source>
        <dbReference type="Google" id="ProtNLM"/>
    </source>
</evidence>
<feature type="compositionally biased region" description="Low complexity" evidence="9">
    <location>
        <begin position="509"/>
        <end position="535"/>
    </location>
</feature>
<keyword evidence="4" id="KW-0479">Metal-binding</keyword>
<dbReference type="InterPro" id="IPR013083">
    <property type="entry name" value="Znf_RING/FYVE/PHD"/>
</dbReference>
<dbReference type="Pfam" id="PF02891">
    <property type="entry name" value="zf-MIZ"/>
    <property type="match status" value="1"/>
</dbReference>
<gene>
    <name evidence="12" type="ORF">FPOA_02497</name>
</gene>
<sequence length="535" mass="57711">MASSGLGSISHPASSHAGGTLRQEAGALARQVNRLLNRQLSSVCQVNGVKSTGIKAELQGRIHNLIQEAVNANDPLRLHQIRQSVHNTISNSLASSSPSRTTLAHSHSHAPSAAFGLSTMSFPNTHNSLSNGQRFGGSQAMTVAFKSSPFYQIEATVGDVKVCDVMSQHRNTVPYTIRVEDHPYLQKCVENPSYRVMIFCAGECLGTQEVAFPHQSELKVNGGEIKANLRGLKNKPGSTRPVDITKALRLRPKYTNNVEFTYALTSKKFYLVVNICKITSVEELAGRIAAGKKISIESVKQELNAKAQDPDVVATSQVLSLKCPLSYMRLMLPCRGFTCTHLQCFDATSYLQLQEQGPQWQCPICYKSATFDQLAVDCYVKDILAKTSKSQETVIIEPNGDWHTKSSEDSSQGQTNGNSSHQGTYDDDDDDDDDLVISEVNPIGHRRVETPKNGTPSVNTPGTTGRDTSSAGPRGMGSISGKRPAAAIIDLTLSDDDDDDPAPPTKRQNTSTNGYSGSNGLSGSSPISPNGLGYL</sequence>
<keyword evidence="13" id="KW-1185">Reference proteome</keyword>
<dbReference type="PROSITE" id="PS51044">
    <property type="entry name" value="ZF_SP_RING"/>
    <property type="match status" value="1"/>
</dbReference>
<accession>A0A1B8B763</accession>
<dbReference type="InterPro" id="IPR038654">
    <property type="entry name" value="PINIT_sf"/>
</dbReference>
<comment type="pathway">
    <text evidence="1">Protein modification; protein sumoylation.</text>
</comment>
<proteinExistence type="inferred from homology"/>
<evidence type="ECO:0000256" key="3">
    <source>
        <dbReference type="ARBA" id="ARBA00022679"/>
    </source>
</evidence>
<evidence type="ECO:0000259" key="10">
    <source>
        <dbReference type="PROSITE" id="PS51044"/>
    </source>
</evidence>
<feature type="domain" description="PINIT" evidence="11">
    <location>
        <begin position="125"/>
        <end position="279"/>
    </location>
</feature>
<dbReference type="InterPro" id="IPR031141">
    <property type="entry name" value="SIZ1/2_SP-RING"/>
</dbReference>
<comment type="caution">
    <text evidence="12">The sequence shown here is derived from an EMBL/GenBank/DDBJ whole genome shotgun (WGS) entry which is preliminary data.</text>
</comment>
<keyword evidence="5 8" id="KW-0863">Zinc-finger</keyword>
<dbReference type="AlphaFoldDB" id="A0A1B8B763"/>
<dbReference type="OrthoDB" id="28127at2759"/>
<dbReference type="Pfam" id="PF14324">
    <property type="entry name" value="PINIT"/>
    <property type="match status" value="1"/>
</dbReference>
<evidence type="ECO:0000256" key="5">
    <source>
        <dbReference type="ARBA" id="ARBA00022771"/>
    </source>
</evidence>
<organism evidence="12 13">
    <name type="scientific">Fusarium poae</name>
    <dbReference type="NCBI Taxonomy" id="36050"/>
    <lineage>
        <taxon>Eukaryota</taxon>
        <taxon>Fungi</taxon>
        <taxon>Dikarya</taxon>
        <taxon>Ascomycota</taxon>
        <taxon>Pezizomycotina</taxon>
        <taxon>Sordariomycetes</taxon>
        <taxon>Hypocreomycetidae</taxon>
        <taxon>Hypocreales</taxon>
        <taxon>Nectriaceae</taxon>
        <taxon>Fusarium</taxon>
    </lineage>
</organism>
<evidence type="ECO:0000256" key="1">
    <source>
        <dbReference type="ARBA" id="ARBA00004718"/>
    </source>
</evidence>
<dbReference type="GO" id="GO:0008270">
    <property type="term" value="F:zinc ion binding"/>
    <property type="evidence" value="ECO:0007669"/>
    <property type="project" value="UniProtKB-KW"/>
</dbReference>
<dbReference type="PANTHER" id="PTHR10782:SF4">
    <property type="entry name" value="TONALLI, ISOFORM E"/>
    <property type="match status" value="1"/>
</dbReference>
<protein>
    <recommendedName>
        <fullName evidence="14">SP-RING-type domain-containing protein</fullName>
    </recommendedName>
</protein>
<dbReference type="InterPro" id="IPR023321">
    <property type="entry name" value="PINIT"/>
</dbReference>
<feature type="compositionally biased region" description="Polar residues" evidence="9">
    <location>
        <begin position="452"/>
        <end position="471"/>
    </location>
</feature>
<dbReference type="UniPathway" id="UPA00886"/>
<evidence type="ECO:0000256" key="2">
    <source>
        <dbReference type="ARBA" id="ARBA00005383"/>
    </source>
</evidence>
<dbReference type="GO" id="GO:0016925">
    <property type="term" value="P:protein sumoylation"/>
    <property type="evidence" value="ECO:0007669"/>
    <property type="project" value="UniProtKB-UniPathway"/>
</dbReference>
<feature type="compositionally biased region" description="Polar residues" evidence="9">
    <location>
        <begin position="409"/>
        <end position="423"/>
    </location>
</feature>
<dbReference type="PROSITE" id="PS51466">
    <property type="entry name" value="PINIT"/>
    <property type="match status" value="1"/>
</dbReference>
<evidence type="ECO:0000256" key="7">
    <source>
        <dbReference type="ARBA" id="ARBA00022833"/>
    </source>
</evidence>
<dbReference type="Proteomes" id="UP000091967">
    <property type="component" value="Unassembled WGS sequence"/>
</dbReference>
<keyword evidence="3" id="KW-0808">Transferase</keyword>
<comment type="similarity">
    <text evidence="2">Belongs to the PIAS family.</text>
</comment>
<evidence type="ECO:0000256" key="9">
    <source>
        <dbReference type="SAM" id="MobiDB-lite"/>
    </source>
</evidence>
<name>A0A1B8B763_FUSPO</name>
<keyword evidence="6" id="KW-0833">Ubl conjugation pathway</keyword>
<evidence type="ECO:0000313" key="12">
    <source>
        <dbReference type="EMBL" id="OBS28561.1"/>
    </source>
</evidence>